<proteinExistence type="predicted"/>
<keyword evidence="1" id="KW-1133">Transmembrane helix</keyword>
<evidence type="ECO:0000313" key="2">
    <source>
        <dbReference type="EMBL" id="CAD8214037.1"/>
    </source>
</evidence>
<evidence type="ECO:0000313" key="3">
    <source>
        <dbReference type="Proteomes" id="UP000683925"/>
    </source>
</evidence>
<keyword evidence="3" id="KW-1185">Reference proteome</keyword>
<evidence type="ECO:0008006" key="4">
    <source>
        <dbReference type="Google" id="ProtNLM"/>
    </source>
</evidence>
<sequence>MKFSIIQQQIKENSIYADNLDNIAVSLQILQILPFNQSIKTISNFPIGEISKSINNMLILSNLIKRISINKILLIYLFKIKFYVQERHFQVNFMIQKINSIINITSQFIVNLARLSQNHQMNSCVNLRSKDMIVCCTRINLKSQKQADCCAERGSQHLCLIQPIFFLSSIIIIITIYSKYSTIFIKVDSKQYKQVRIHQTMISLLMIKFSQAYSSFRINKDMQLILNYKNLQNHQNLKDDVWYTFLVLLYLENQFSQSKISWQLVYQKGISYLKQNGIDYKQKKIEQIIL</sequence>
<organism evidence="2 3">
    <name type="scientific">Paramecium octaurelia</name>
    <dbReference type="NCBI Taxonomy" id="43137"/>
    <lineage>
        <taxon>Eukaryota</taxon>
        <taxon>Sar</taxon>
        <taxon>Alveolata</taxon>
        <taxon>Ciliophora</taxon>
        <taxon>Intramacronucleata</taxon>
        <taxon>Oligohymenophorea</taxon>
        <taxon>Peniculida</taxon>
        <taxon>Parameciidae</taxon>
        <taxon>Paramecium</taxon>
    </lineage>
</organism>
<reference evidence="2" key="1">
    <citation type="submission" date="2021-01" db="EMBL/GenBank/DDBJ databases">
        <authorList>
            <consortium name="Genoscope - CEA"/>
            <person name="William W."/>
        </authorList>
    </citation>
    <scope>NUCLEOTIDE SEQUENCE</scope>
</reference>
<keyword evidence="1" id="KW-0472">Membrane</keyword>
<dbReference type="OrthoDB" id="312719at2759"/>
<gene>
    <name evidence="2" type="ORF">POCTA_138.1.T1670011</name>
</gene>
<name>A0A8S1YNE8_PAROT</name>
<feature type="transmembrane region" description="Helical" evidence="1">
    <location>
        <begin position="160"/>
        <end position="180"/>
    </location>
</feature>
<accession>A0A8S1YNE8</accession>
<dbReference type="AlphaFoldDB" id="A0A8S1YNE8"/>
<keyword evidence="1" id="KW-0812">Transmembrane</keyword>
<dbReference type="EMBL" id="CAJJDP010000170">
    <property type="protein sequence ID" value="CAD8214037.1"/>
    <property type="molecule type" value="Genomic_DNA"/>
</dbReference>
<comment type="caution">
    <text evidence="2">The sequence shown here is derived from an EMBL/GenBank/DDBJ whole genome shotgun (WGS) entry which is preliminary data.</text>
</comment>
<protein>
    <recommendedName>
        <fullName evidence="4">Transmembrane protein</fullName>
    </recommendedName>
</protein>
<dbReference type="Proteomes" id="UP000683925">
    <property type="component" value="Unassembled WGS sequence"/>
</dbReference>
<evidence type="ECO:0000256" key="1">
    <source>
        <dbReference type="SAM" id="Phobius"/>
    </source>
</evidence>